<dbReference type="Proteomes" id="UP000664940">
    <property type="component" value="Unassembled WGS sequence"/>
</dbReference>
<comment type="caution">
    <text evidence="1">The sequence shown here is derived from an EMBL/GenBank/DDBJ whole genome shotgun (WGS) entry which is preliminary data.</text>
</comment>
<reference evidence="1 2" key="1">
    <citation type="journal article" date="2020" name="Nature">
        <title>Six reference-quality genomes reveal evolution of bat adaptations.</title>
        <authorList>
            <person name="Jebb D."/>
            <person name="Huang Z."/>
            <person name="Pippel M."/>
            <person name="Hughes G.M."/>
            <person name="Lavrichenko K."/>
            <person name="Devanna P."/>
            <person name="Winkler S."/>
            <person name="Jermiin L.S."/>
            <person name="Skirmuntt E.C."/>
            <person name="Katzourakis A."/>
            <person name="Burkitt-Gray L."/>
            <person name="Ray D.A."/>
            <person name="Sullivan K.A.M."/>
            <person name="Roscito J.G."/>
            <person name="Kirilenko B.M."/>
            <person name="Davalos L.M."/>
            <person name="Corthals A.P."/>
            <person name="Power M.L."/>
            <person name="Jones G."/>
            <person name="Ransome R.D."/>
            <person name="Dechmann D.K.N."/>
            <person name="Locatelli A.G."/>
            <person name="Puechmaille S.J."/>
            <person name="Fedrigo O."/>
            <person name="Jarvis E.D."/>
            <person name="Hiller M."/>
            <person name="Vernes S.C."/>
            <person name="Myers E.W."/>
            <person name="Teeling E.C."/>
        </authorList>
    </citation>
    <scope>NUCLEOTIDE SEQUENCE [LARGE SCALE GENOMIC DNA]</scope>
    <source>
        <strain evidence="1">Bat1K_MPI-CBG_1</strain>
    </source>
</reference>
<gene>
    <name evidence="1" type="ORF">HJG60_011487</name>
</gene>
<accession>A0A833ZVV9</accession>
<sequence length="123" mass="13670">MDYLIHCSVVNFSSTCSGDNIMLSIQVLLFKEKFSQSKFWLITHSSISDSLERFVSVTFCGICCAARVACFSPHIASLCTVCSEEPDGSMQIVFIFCPSHCNLISSISRHLAENLLCESKEMI</sequence>
<protein>
    <submittedName>
        <fullName evidence="1">Uncharacterized protein</fullName>
    </submittedName>
</protein>
<dbReference type="EMBL" id="JABVXQ010000007">
    <property type="protein sequence ID" value="KAF6099749.1"/>
    <property type="molecule type" value="Genomic_DNA"/>
</dbReference>
<dbReference type="AlphaFoldDB" id="A0A833ZVV9"/>
<evidence type="ECO:0000313" key="1">
    <source>
        <dbReference type="EMBL" id="KAF6099749.1"/>
    </source>
</evidence>
<name>A0A833ZVV9_9CHIR</name>
<evidence type="ECO:0000313" key="2">
    <source>
        <dbReference type="Proteomes" id="UP000664940"/>
    </source>
</evidence>
<proteinExistence type="predicted"/>
<organism evidence="1 2">
    <name type="scientific">Phyllostomus discolor</name>
    <name type="common">pale spear-nosed bat</name>
    <dbReference type="NCBI Taxonomy" id="89673"/>
    <lineage>
        <taxon>Eukaryota</taxon>
        <taxon>Metazoa</taxon>
        <taxon>Chordata</taxon>
        <taxon>Craniata</taxon>
        <taxon>Vertebrata</taxon>
        <taxon>Euteleostomi</taxon>
        <taxon>Mammalia</taxon>
        <taxon>Eutheria</taxon>
        <taxon>Laurasiatheria</taxon>
        <taxon>Chiroptera</taxon>
        <taxon>Yangochiroptera</taxon>
        <taxon>Phyllostomidae</taxon>
        <taxon>Phyllostominae</taxon>
        <taxon>Phyllostomus</taxon>
    </lineage>
</organism>